<accession>A0A6G4VJ38</accession>
<reference evidence="1 2" key="1">
    <citation type="submission" date="2020-02" db="EMBL/GenBank/DDBJ databases">
        <title>Whole-genome analyses of novel actinobacteria.</title>
        <authorList>
            <person name="Sahin N."/>
            <person name="Gencbay T."/>
        </authorList>
    </citation>
    <scope>NUCLEOTIDE SEQUENCE [LARGE SCALE GENOMIC DNA]</scope>
    <source>
        <strain evidence="1 2">HC44</strain>
    </source>
</reference>
<organism evidence="1 2">
    <name type="scientific">Streptomyces scabichelini</name>
    <dbReference type="NCBI Taxonomy" id="2711217"/>
    <lineage>
        <taxon>Bacteria</taxon>
        <taxon>Bacillati</taxon>
        <taxon>Actinomycetota</taxon>
        <taxon>Actinomycetes</taxon>
        <taxon>Kitasatosporales</taxon>
        <taxon>Streptomycetaceae</taxon>
        <taxon>Streptomyces</taxon>
    </lineage>
</organism>
<keyword evidence="2" id="KW-1185">Reference proteome</keyword>
<dbReference type="Proteomes" id="UP000472335">
    <property type="component" value="Unassembled WGS sequence"/>
</dbReference>
<dbReference type="InterPro" id="IPR015943">
    <property type="entry name" value="WD40/YVTN_repeat-like_dom_sf"/>
</dbReference>
<evidence type="ECO:0000313" key="2">
    <source>
        <dbReference type="Proteomes" id="UP000472335"/>
    </source>
</evidence>
<dbReference type="Gene3D" id="2.130.10.10">
    <property type="entry name" value="YVTN repeat-like/Quinoprotein amine dehydrogenase"/>
    <property type="match status" value="1"/>
</dbReference>
<name>A0A6G4VJ38_9ACTN</name>
<sequence length="793" mass="84876">MRLWTASLLLRLPLGELSRPGSWALATVLRAADSGEPAALHALEQAIRSKGHEAVWSAWLRPSASGTTPPRWASPVPAALGADVSTIPGWVVNLAWKTWLDEAGPDPGSDLDAHAHAHADAHAALWSLLEQWDLPAKAGAGYSTRVLSRLALGDGEVDDEVSVDPRLLVDTAVRFDHPVGESARTHLLALGDAETVDLYCAAAMDSRDATAFCVAHHLAPADEVRRAVFFVRTGQHEQYRALDPEGALLALGYRSASAEERSALREAMTGLGGGIDALRVLAGQRSLHEDVASLDGQERAYLIRQLKDQGDWDRLWRFTSLLPLAEAVRTVRAFGTWRPSGEDDHRVFEALRAADPQAVDGCVNALPGATEYSPVPHTRIRLADLDKRVSRVMDFDFAPDGTQLAFVGAVPSGQWGKPIAWAGIVDLGSSTLSRLNCNFTDPLDRVAHLGSDTMVVAETRPRHVDRHSSRTAKIHYVDRRGVLRTLDPGADEIHGLERIAGDRAFALSAVVGDVGDHERPVLFIGGPGGALVDSGVLDELDEDFEPLIAAVDPDGRLVAIVDVLEDAVVADLGSSVANKLDDGSITLENVPTPPAALSPSTLVSCTEAGDLKVWHEPLTSTEPSMTIPAWSGATRPAFLAWSPALNRFVAVNFSLGSHLELLDVPPTRDAPVPDELISERVALVGDVSVVPIARLSPKGDVLAVGGADSAIDLYDLTALTLRPLIARPMGLMTHQELAHVVKVQEHPLLDAGSRTTLTLLRACLEHRFRHDVGIGDTAGTAVAGDFEIELGEV</sequence>
<protein>
    <submittedName>
        <fullName evidence="1">Uncharacterized protein</fullName>
    </submittedName>
</protein>
<comment type="caution">
    <text evidence="1">The sequence shown here is derived from an EMBL/GenBank/DDBJ whole genome shotgun (WGS) entry which is preliminary data.</text>
</comment>
<dbReference type="RefSeq" id="WP_165268187.1">
    <property type="nucleotide sequence ID" value="NZ_JAAKZY010000236.1"/>
</dbReference>
<dbReference type="EMBL" id="JAAKZY010000236">
    <property type="protein sequence ID" value="NGO14129.1"/>
    <property type="molecule type" value="Genomic_DNA"/>
</dbReference>
<gene>
    <name evidence="1" type="ORF">G5C60_42695</name>
</gene>
<dbReference type="SUPFAM" id="SSF82171">
    <property type="entry name" value="DPP6 N-terminal domain-like"/>
    <property type="match status" value="1"/>
</dbReference>
<dbReference type="AlphaFoldDB" id="A0A6G4VJ38"/>
<proteinExistence type="predicted"/>
<evidence type="ECO:0000313" key="1">
    <source>
        <dbReference type="EMBL" id="NGO14129.1"/>
    </source>
</evidence>